<dbReference type="InterPro" id="IPR011304">
    <property type="entry name" value="L-lactate_DH"/>
</dbReference>
<evidence type="ECO:0000259" key="12">
    <source>
        <dbReference type="Pfam" id="PF02866"/>
    </source>
</evidence>
<feature type="binding site" evidence="8">
    <location>
        <position position="17"/>
    </location>
    <ligand>
        <name>NAD(+)</name>
        <dbReference type="ChEBI" id="CHEBI:57540"/>
    </ligand>
</feature>
<comment type="function">
    <text evidence="8">Catalyzes the conversion of lactate to pyruvate.</text>
</comment>
<dbReference type="GO" id="GO:0005737">
    <property type="term" value="C:cytoplasm"/>
    <property type="evidence" value="ECO:0007669"/>
    <property type="project" value="UniProtKB-SubCell"/>
</dbReference>
<dbReference type="PRINTS" id="PR00086">
    <property type="entry name" value="LLDHDRGNASE"/>
</dbReference>
<dbReference type="InterPro" id="IPR001236">
    <property type="entry name" value="Lactate/malate_DH_N"/>
</dbReference>
<dbReference type="InterPro" id="IPR015955">
    <property type="entry name" value="Lactate_DH/Glyco_Ohase_4_C"/>
</dbReference>
<dbReference type="UniPathway" id="UPA00554">
    <property type="reaction ID" value="UER00611"/>
</dbReference>
<dbReference type="PANTHER" id="PTHR43128">
    <property type="entry name" value="L-2-HYDROXYCARBOXYLATE DEHYDROGENASE (NAD(P)(+))"/>
    <property type="match status" value="1"/>
</dbReference>
<evidence type="ECO:0000256" key="6">
    <source>
        <dbReference type="ARBA" id="ARBA00023027"/>
    </source>
</evidence>
<feature type="binding site" evidence="8">
    <location>
        <begin position="124"/>
        <end position="127"/>
    </location>
    <ligand>
        <name>substrate</name>
    </ligand>
</feature>
<feature type="binding site" evidence="8">
    <location>
        <position position="92"/>
    </location>
    <ligand>
        <name>substrate</name>
    </ligand>
</feature>
<dbReference type="NCBIfam" id="NF000824">
    <property type="entry name" value="PRK00066.1"/>
    <property type="match status" value="1"/>
</dbReference>
<dbReference type="Proteomes" id="UP000251923">
    <property type="component" value="Unassembled WGS sequence"/>
</dbReference>
<feature type="binding site" evidence="8">
    <location>
        <begin position="152"/>
        <end position="155"/>
    </location>
    <ligand>
        <name>substrate</name>
    </ligand>
</feature>
<keyword evidence="8" id="KW-0597">Phosphoprotein</keyword>
<feature type="binding site" evidence="10">
    <location>
        <begin position="13"/>
        <end position="18"/>
    </location>
    <ligand>
        <name>NAD(+)</name>
        <dbReference type="ChEBI" id="CHEBI:57540"/>
    </ligand>
</feature>
<feature type="binding site" evidence="10">
    <location>
        <position position="99"/>
    </location>
    <ligand>
        <name>NAD(+)</name>
        <dbReference type="ChEBI" id="CHEBI:57540"/>
    </ligand>
</feature>
<dbReference type="PROSITE" id="PS00064">
    <property type="entry name" value="L_LDH"/>
    <property type="match status" value="1"/>
</dbReference>
<dbReference type="PANTHER" id="PTHR43128:SF16">
    <property type="entry name" value="L-LACTATE DEHYDROGENASE"/>
    <property type="match status" value="1"/>
</dbReference>
<dbReference type="Pfam" id="PF02866">
    <property type="entry name" value="Ldh_1_C"/>
    <property type="match status" value="1"/>
</dbReference>
<evidence type="ECO:0000256" key="10">
    <source>
        <dbReference type="PIRSR" id="PIRSR000102-3"/>
    </source>
</evidence>
<proteinExistence type="inferred from homology"/>
<dbReference type="InterPro" id="IPR022383">
    <property type="entry name" value="Lactate/malate_DH_C"/>
</dbReference>
<feature type="domain" description="Lactate/malate dehydrogenase C-terminal" evidence="12">
    <location>
        <begin position="149"/>
        <end position="318"/>
    </location>
</feature>
<evidence type="ECO:0000313" key="14">
    <source>
        <dbReference type="Proteomes" id="UP000251923"/>
    </source>
</evidence>
<comment type="caution">
    <text evidence="8">Lacks conserved residue(s) required for the propagation of feature annotation.</text>
</comment>
<dbReference type="GO" id="GO:0004459">
    <property type="term" value="F:L-lactate dehydrogenase (NAD+) activity"/>
    <property type="evidence" value="ECO:0007669"/>
    <property type="project" value="UniProtKB-UniRule"/>
</dbReference>
<dbReference type="SUPFAM" id="SSF51735">
    <property type="entry name" value="NAD(P)-binding Rossmann-fold domains"/>
    <property type="match status" value="1"/>
</dbReference>
<dbReference type="NCBIfam" id="TIGR01771">
    <property type="entry name" value="L-LDH-NAD"/>
    <property type="match status" value="1"/>
</dbReference>
<comment type="similarity">
    <text evidence="2 8">Belongs to the LDH/MDH superfamily. LDH family.</text>
</comment>
<keyword evidence="6 8" id="KW-0520">NAD</keyword>
<dbReference type="SUPFAM" id="SSF56327">
    <property type="entry name" value="LDH C-terminal domain-like"/>
    <property type="match status" value="1"/>
</dbReference>
<organism evidence="13 14">
    <name type="scientific">Aerococcus urinae</name>
    <dbReference type="NCBI Taxonomy" id="1376"/>
    <lineage>
        <taxon>Bacteria</taxon>
        <taxon>Bacillati</taxon>
        <taxon>Bacillota</taxon>
        <taxon>Bacilli</taxon>
        <taxon>Lactobacillales</taxon>
        <taxon>Aerococcaceae</taxon>
        <taxon>Aerococcus</taxon>
    </lineage>
</organism>
<feature type="modified residue" description="Phosphotyrosine" evidence="8">
    <location>
        <position position="225"/>
    </location>
</feature>
<dbReference type="GO" id="GO:0006096">
    <property type="term" value="P:glycolytic process"/>
    <property type="evidence" value="ECO:0007669"/>
    <property type="project" value="UniProtKB-UniRule"/>
</dbReference>
<comment type="caution">
    <text evidence="13">The sequence shown here is derived from an EMBL/GenBank/DDBJ whole genome shotgun (WGS) entry which is preliminary data.</text>
</comment>
<evidence type="ECO:0000256" key="1">
    <source>
        <dbReference type="ARBA" id="ARBA00004843"/>
    </source>
</evidence>
<comment type="subcellular location">
    <subcellularLocation>
        <location evidence="8">Cytoplasm</location>
    </subcellularLocation>
</comment>
<dbReference type="InterPro" id="IPR018177">
    <property type="entry name" value="L-lactate_DH_AS"/>
</dbReference>
<evidence type="ECO:0000256" key="8">
    <source>
        <dbReference type="HAMAP-Rule" id="MF_00488"/>
    </source>
</evidence>
<feature type="binding site" evidence="8 10">
    <location>
        <position position="38"/>
    </location>
    <ligand>
        <name>NAD(+)</name>
        <dbReference type="ChEBI" id="CHEBI:57540"/>
    </ligand>
</feature>
<evidence type="ECO:0000256" key="3">
    <source>
        <dbReference type="ARBA" id="ARBA00012967"/>
    </source>
</evidence>
<feature type="active site" description="Proton acceptor" evidence="8 9">
    <location>
        <position position="179"/>
    </location>
</feature>
<gene>
    <name evidence="8" type="primary">ldh</name>
    <name evidence="13" type="ORF">DBT54_01740</name>
</gene>
<keyword evidence="5 8" id="KW-0560">Oxidoreductase</keyword>
<feature type="binding site" evidence="8">
    <location>
        <position position="147"/>
    </location>
    <ligand>
        <name>NAD(+)</name>
        <dbReference type="ChEBI" id="CHEBI:57540"/>
    </ligand>
</feature>
<reference evidence="13 14" key="1">
    <citation type="submission" date="2018-04" db="EMBL/GenBank/DDBJ databases">
        <title>Aerococcus urinae genomes.</title>
        <authorList>
            <person name="Hilt E."/>
            <person name="Gilbert N.M."/>
            <person name="Thomas-White K."/>
            <person name="Putonti C."/>
            <person name="Lewis A.L."/>
            <person name="Visck K.L."/>
            <person name="Wolfe A.J."/>
        </authorList>
    </citation>
    <scope>NUCLEOTIDE SEQUENCE [LARGE SCALE GENOMIC DNA]</scope>
    <source>
        <strain evidence="13 14">UMB7480</strain>
    </source>
</reference>
<dbReference type="InterPro" id="IPR036291">
    <property type="entry name" value="NAD(P)-bd_dom_sf"/>
</dbReference>
<dbReference type="Gene3D" id="3.90.110.10">
    <property type="entry name" value="Lactate dehydrogenase/glycoside hydrolase, family 4, C-terminal"/>
    <property type="match status" value="1"/>
</dbReference>
<dbReference type="FunFam" id="3.40.50.720:FF:000018">
    <property type="entry name" value="Malate dehydrogenase"/>
    <property type="match status" value="1"/>
</dbReference>
<evidence type="ECO:0000256" key="2">
    <source>
        <dbReference type="ARBA" id="ARBA00006054"/>
    </source>
</evidence>
<dbReference type="PIRSF" id="PIRSF000102">
    <property type="entry name" value="Lac_mal_DH"/>
    <property type="match status" value="1"/>
</dbReference>
<dbReference type="GeneID" id="89334310"/>
<accession>A0A2N6PD15</accession>
<dbReference type="EC" id="1.1.1.27" evidence="3 8"/>
<evidence type="ECO:0000256" key="5">
    <source>
        <dbReference type="ARBA" id="ARBA00023002"/>
    </source>
</evidence>
<protein>
    <recommendedName>
        <fullName evidence="4 8">L-lactate dehydrogenase</fullName>
        <shortName evidence="8">L-LDH</shortName>
        <ecNumber evidence="3 8">1.1.1.27</ecNumber>
    </recommendedName>
</protein>
<evidence type="ECO:0000313" key="13">
    <source>
        <dbReference type="EMBL" id="RAV81147.1"/>
    </source>
</evidence>
<dbReference type="CDD" id="cd05291">
    <property type="entry name" value="HicDH_like"/>
    <property type="match status" value="1"/>
</dbReference>
<dbReference type="RefSeq" id="WP_082888642.1">
    <property type="nucleotide sequence ID" value="NZ_JASODG010000001.1"/>
</dbReference>
<keyword evidence="8" id="KW-0963">Cytoplasm</keyword>
<feature type="domain" description="Lactate/malate dehydrogenase N-terminal" evidence="11">
    <location>
        <begin position="8"/>
        <end position="146"/>
    </location>
</feature>
<evidence type="ECO:0000256" key="4">
    <source>
        <dbReference type="ARBA" id="ARBA00016495"/>
    </source>
</evidence>
<evidence type="ECO:0000256" key="9">
    <source>
        <dbReference type="PIRSR" id="PIRSR000102-1"/>
    </source>
</evidence>
<sequence>MSEIHDAKIILIGDGSVGSAFAYHNVITGVGRELGIIDINQDKVYGDVLDLEDATPFSPRKHIFQATYEDCKDADIVVFTAGIPQKPGGETRLDLVDKNLPIFKDMVGQVVDSGFDGIFVVASNPVDILTYATWKFSGFPSEKVIGTGTSLDSARFRVEIAKALDVDPRDVTAYILGEHGDTEFGAWSHVLVGGQPIEKFATSDNRLDQQARQDEITDYVRNKAYDIINGKGATYYGIGSCINRICRAILNNERATLPVSALLEDNYQQDDIYIGTPAIIGSQGIEQVIELELTEREQGFMDNSANAMRKIIEDSFAKLEDK</sequence>
<feature type="binding site" evidence="8">
    <location>
        <position position="68"/>
    </location>
    <ligand>
        <name>NAD(+)</name>
        <dbReference type="ChEBI" id="CHEBI:57540"/>
    </ligand>
</feature>
<feature type="binding site" evidence="8">
    <location>
        <position position="85"/>
    </location>
    <ligand>
        <name>substrate</name>
    </ligand>
</feature>
<comment type="pathway">
    <text evidence="1 8">Fermentation; pyruvate fermentation to lactate; (S)-lactate from pyruvate: step 1/1.</text>
</comment>
<dbReference type="Pfam" id="PF00056">
    <property type="entry name" value="Ldh_1_N"/>
    <property type="match status" value="1"/>
</dbReference>
<dbReference type="EMBL" id="QMHM01000002">
    <property type="protein sequence ID" value="RAV81147.1"/>
    <property type="molecule type" value="Genomic_DNA"/>
</dbReference>
<dbReference type="Gene3D" id="3.40.50.720">
    <property type="entry name" value="NAD(P)-binding Rossmann-like Domain"/>
    <property type="match status" value="1"/>
</dbReference>
<comment type="subunit">
    <text evidence="8">Homotetramer.</text>
</comment>
<comment type="catalytic activity">
    <reaction evidence="7 8">
        <text>(S)-lactate + NAD(+) = pyruvate + NADH + H(+)</text>
        <dbReference type="Rhea" id="RHEA:23444"/>
        <dbReference type="ChEBI" id="CHEBI:15361"/>
        <dbReference type="ChEBI" id="CHEBI:15378"/>
        <dbReference type="ChEBI" id="CHEBI:16651"/>
        <dbReference type="ChEBI" id="CHEBI:57540"/>
        <dbReference type="ChEBI" id="CHEBI:57945"/>
        <dbReference type="EC" id="1.1.1.27"/>
    </reaction>
</comment>
<name>A0A2N6PD15_9LACT</name>
<dbReference type="HAMAP" id="MF_00488">
    <property type="entry name" value="Lactate_dehydrog"/>
    <property type="match status" value="1"/>
</dbReference>
<dbReference type="GO" id="GO:0006089">
    <property type="term" value="P:lactate metabolic process"/>
    <property type="evidence" value="ECO:0007669"/>
    <property type="project" value="TreeGrafter"/>
</dbReference>
<dbReference type="InterPro" id="IPR001557">
    <property type="entry name" value="L-lactate/malate_DH"/>
</dbReference>
<evidence type="ECO:0000256" key="7">
    <source>
        <dbReference type="ARBA" id="ARBA00049258"/>
    </source>
</evidence>
<evidence type="ECO:0000259" key="11">
    <source>
        <dbReference type="Pfam" id="PF00056"/>
    </source>
</evidence>
<feature type="binding site" evidence="8">
    <location>
        <begin position="122"/>
        <end position="124"/>
    </location>
    <ligand>
        <name>NAD(+)</name>
        <dbReference type="ChEBI" id="CHEBI:57540"/>
    </ligand>
</feature>
<dbReference type="AlphaFoldDB" id="A0A2N6PD15"/>
<feature type="binding site" evidence="8">
    <location>
        <position position="234"/>
    </location>
    <ligand>
        <name>substrate</name>
    </ligand>
</feature>
<feature type="binding site" evidence="8">
    <location>
        <position position="43"/>
    </location>
    <ligand>
        <name>NAD(+)</name>
        <dbReference type="ChEBI" id="CHEBI:57540"/>
    </ligand>
</feature>